<dbReference type="Proteomes" id="UP000054196">
    <property type="component" value="Unassembled WGS sequence"/>
</dbReference>
<gene>
    <name evidence="1" type="ORF">PUNSTDRAFT_55986</name>
</gene>
<proteinExistence type="predicted"/>
<dbReference type="HOGENOM" id="CLU_2838282_0_0_1"/>
<dbReference type="EMBL" id="JH687559">
    <property type="protein sequence ID" value="EIN03715.1"/>
    <property type="molecule type" value="Genomic_DNA"/>
</dbReference>
<evidence type="ECO:0000313" key="2">
    <source>
        <dbReference type="Proteomes" id="UP000054196"/>
    </source>
</evidence>
<dbReference type="RefSeq" id="XP_007389000.1">
    <property type="nucleotide sequence ID" value="XM_007388938.1"/>
</dbReference>
<feature type="non-terminal residue" evidence="1">
    <location>
        <position position="66"/>
    </location>
</feature>
<dbReference type="KEGG" id="psq:PUNSTDRAFT_55986"/>
<organism evidence="1 2">
    <name type="scientific">Punctularia strigosozonata (strain HHB-11173)</name>
    <name type="common">White-rot fungus</name>
    <dbReference type="NCBI Taxonomy" id="741275"/>
    <lineage>
        <taxon>Eukaryota</taxon>
        <taxon>Fungi</taxon>
        <taxon>Dikarya</taxon>
        <taxon>Basidiomycota</taxon>
        <taxon>Agaricomycotina</taxon>
        <taxon>Agaricomycetes</taxon>
        <taxon>Corticiales</taxon>
        <taxon>Punctulariaceae</taxon>
        <taxon>Punctularia</taxon>
    </lineage>
</organism>
<protein>
    <submittedName>
        <fullName evidence="1">Uncharacterized protein</fullName>
    </submittedName>
</protein>
<name>R7S021_PUNST</name>
<reference evidence="2" key="1">
    <citation type="journal article" date="2012" name="Science">
        <title>The Paleozoic origin of enzymatic lignin decomposition reconstructed from 31 fungal genomes.</title>
        <authorList>
            <person name="Floudas D."/>
            <person name="Binder M."/>
            <person name="Riley R."/>
            <person name="Barry K."/>
            <person name="Blanchette R.A."/>
            <person name="Henrissat B."/>
            <person name="Martinez A.T."/>
            <person name="Otillar R."/>
            <person name="Spatafora J.W."/>
            <person name="Yadav J.S."/>
            <person name="Aerts A."/>
            <person name="Benoit I."/>
            <person name="Boyd A."/>
            <person name="Carlson A."/>
            <person name="Copeland A."/>
            <person name="Coutinho P.M."/>
            <person name="de Vries R.P."/>
            <person name="Ferreira P."/>
            <person name="Findley K."/>
            <person name="Foster B."/>
            <person name="Gaskell J."/>
            <person name="Glotzer D."/>
            <person name="Gorecki P."/>
            <person name="Heitman J."/>
            <person name="Hesse C."/>
            <person name="Hori C."/>
            <person name="Igarashi K."/>
            <person name="Jurgens J.A."/>
            <person name="Kallen N."/>
            <person name="Kersten P."/>
            <person name="Kohler A."/>
            <person name="Kuees U."/>
            <person name="Kumar T.K.A."/>
            <person name="Kuo A."/>
            <person name="LaButti K."/>
            <person name="Larrondo L.F."/>
            <person name="Lindquist E."/>
            <person name="Ling A."/>
            <person name="Lombard V."/>
            <person name="Lucas S."/>
            <person name="Lundell T."/>
            <person name="Martin R."/>
            <person name="McLaughlin D.J."/>
            <person name="Morgenstern I."/>
            <person name="Morin E."/>
            <person name="Murat C."/>
            <person name="Nagy L.G."/>
            <person name="Nolan M."/>
            <person name="Ohm R.A."/>
            <person name="Patyshakuliyeva A."/>
            <person name="Rokas A."/>
            <person name="Ruiz-Duenas F.J."/>
            <person name="Sabat G."/>
            <person name="Salamov A."/>
            <person name="Samejima M."/>
            <person name="Schmutz J."/>
            <person name="Slot J.C."/>
            <person name="St John F."/>
            <person name="Stenlid J."/>
            <person name="Sun H."/>
            <person name="Sun S."/>
            <person name="Syed K."/>
            <person name="Tsang A."/>
            <person name="Wiebenga A."/>
            <person name="Young D."/>
            <person name="Pisabarro A."/>
            <person name="Eastwood D.C."/>
            <person name="Martin F."/>
            <person name="Cullen D."/>
            <person name="Grigoriev I.V."/>
            <person name="Hibbett D.S."/>
        </authorList>
    </citation>
    <scope>NUCLEOTIDE SEQUENCE [LARGE SCALE GENOMIC DNA]</scope>
    <source>
        <strain evidence="2">HHB-11173 SS5</strain>
    </source>
</reference>
<accession>R7S021</accession>
<dbReference type="GeneID" id="18884063"/>
<sequence>MTTEQVLIVMCTINIQHRERQHTNSHHLCAVSASAATAAESLASPELPLSKLYYVVGSLQALHAQM</sequence>
<dbReference type="AlphaFoldDB" id="R7S021"/>
<evidence type="ECO:0000313" key="1">
    <source>
        <dbReference type="EMBL" id="EIN03715.1"/>
    </source>
</evidence>
<keyword evidence="2" id="KW-1185">Reference proteome</keyword>